<dbReference type="SUPFAM" id="SSF54534">
    <property type="entry name" value="FKBP-like"/>
    <property type="match status" value="1"/>
</dbReference>
<dbReference type="Proteomes" id="UP000037939">
    <property type="component" value="Unassembled WGS sequence"/>
</dbReference>
<name>A0A0N0XJR2_9NEIS</name>
<dbReference type="InterPro" id="IPR046357">
    <property type="entry name" value="PPIase_dom_sf"/>
</dbReference>
<evidence type="ECO:0000256" key="5">
    <source>
        <dbReference type="ARBA" id="ARBA00023110"/>
    </source>
</evidence>
<evidence type="ECO:0000256" key="2">
    <source>
        <dbReference type="ARBA" id="ARBA00007656"/>
    </source>
</evidence>
<dbReference type="SUPFAM" id="SSF109998">
    <property type="entry name" value="Triger factor/SurA peptide-binding domain-like"/>
    <property type="match status" value="1"/>
</dbReference>
<evidence type="ECO:0000256" key="7">
    <source>
        <dbReference type="PROSITE-ProRule" id="PRU00278"/>
    </source>
</evidence>
<keyword evidence="6 7" id="KW-0413">Isomerase</keyword>
<feature type="chain" id="PRO_5007778984" description="peptidylprolyl isomerase" evidence="8">
    <location>
        <begin position="20"/>
        <end position="273"/>
    </location>
</feature>
<evidence type="ECO:0000313" key="10">
    <source>
        <dbReference type="EMBL" id="KPC52540.1"/>
    </source>
</evidence>
<keyword evidence="4 8" id="KW-0732">Signal</keyword>
<dbReference type="Pfam" id="PF13145">
    <property type="entry name" value="Rotamase_2"/>
    <property type="match status" value="1"/>
</dbReference>
<feature type="signal peptide" evidence="8">
    <location>
        <begin position="1"/>
        <end position="19"/>
    </location>
</feature>
<dbReference type="PANTHER" id="PTHR47245">
    <property type="entry name" value="PEPTIDYLPROLYL ISOMERASE"/>
    <property type="match status" value="1"/>
</dbReference>
<evidence type="ECO:0000256" key="4">
    <source>
        <dbReference type="ARBA" id="ARBA00022729"/>
    </source>
</evidence>
<dbReference type="InterPro" id="IPR000297">
    <property type="entry name" value="PPIase_PpiC"/>
</dbReference>
<reference evidence="10 11" key="1">
    <citation type="submission" date="2015-07" db="EMBL/GenBank/DDBJ databases">
        <title>Draft genome sequence of the Amantichitinum ursilacus IGB-41, a new chitin-degrading bacterium.</title>
        <authorList>
            <person name="Kirstahler P."/>
            <person name="Guenther M."/>
            <person name="Grumaz C."/>
            <person name="Rupp S."/>
            <person name="Zibek S."/>
            <person name="Sohn K."/>
        </authorList>
    </citation>
    <scope>NUCLEOTIDE SEQUENCE [LARGE SCALE GENOMIC DNA]</scope>
    <source>
        <strain evidence="10 11">IGB-41</strain>
    </source>
</reference>
<dbReference type="AlphaFoldDB" id="A0A0N0XJR2"/>
<keyword evidence="11" id="KW-1185">Reference proteome</keyword>
<dbReference type="EC" id="5.2.1.8" evidence="3"/>
<evidence type="ECO:0000256" key="6">
    <source>
        <dbReference type="ARBA" id="ARBA00023235"/>
    </source>
</evidence>
<comment type="catalytic activity">
    <reaction evidence="1">
        <text>[protein]-peptidylproline (omega=180) = [protein]-peptidylproline (omega=0)</text>
        <dbReference type="Rhea" id="RHEA:16237"/>
        <dbReference type="Rhea" id="RHEA-COMP:10747"/>
        <dbReference type="Rhea" id="RHEA-COMP:10748"/>
        <dbReference type="ChEBI" id="CHEBI:83833"/>
        <dbReference type="ChEBI" id="CHEBI:83834"/>
        <dbReference type="EC" id="5.2.1.8"/>
    </reaction>
</comment>
<dbReference type="GO" id="GO:0003755">
    <property type="term" value="F:peptidyl-prolyl cis-trans isomerase activity"/>
    <property type="evidence" value="ECO:0007669"/>
    <property type="project" value="UniProtKB-KW"/>
</dbReference>
<comment type="caution">
    <text evidence="10">The sequence shown here is derived from an EMBL/GenBank/DDBJ whole genome shotgun (WGS) entry which is preliminary data.</text>
</comment>
<proteinExistence type="inferred from homology"/>
<keyword evidence="5 7" id="KW-0697">Rotamase</keyword>
<dbReference type="RefSeq" id="WP_053938031.1">
    <property type="nucleotide sequence ID" value="NZ_LAQT01000009.1"/>
</dbReference>
<evidence type="ECO:0000313" key="11">
    <source>
        <dbReference type="Proteomes" id="UP000037939"/>
    </source>
</evidence>
<evidence type="ECO:0000256" key="1">
    <source>
        <dbReference type="ARBA" id="ARBA00000971"/>
    </source>
</evidence>
<accession>A0A0N0XJR2</accession>
<evidence type="ECO:0000256" key="3">
    <source>
        <dbReference type="ARBA" id="ARBA00013194"/>
    </source>
</evidence>
<evidence type="ECO:0000256" key="8">
    <source>
        <dbReference type="SAM" id="SignalP"/>
    </source>
</evidence>
<dbReference type="InterPro" id="IPR050245">
    <property type="entry name" value="PrsA_foldase"/>
</dbReference>
<gene>
    <name evidence="10" type="ORF">WG78_11870</name>
</gene>
<dbReference type="EMBL" id="LAQT01000009">
    <property type="protein sequence ID" value="KPC52540.1"/>
    <property type="molecule type" value="Genomic_DNA"/>
</dbReference>
<feature type="domain" description="PpiC" evidence="9">
    <location>
        <begin position="130"/>
        <end position="229"/>
    </location>
</feature>
<organism evidence="10 11">
    <name type="scientific">Amantichitinum ursilacus</name>
    <dbReference type="NCBI Taxonomy" id="857265"/>
    <lineage>
        <taxon>Bacteria</taxon>
        <taxon>Pseudomonadati</taxon>
        <taxon>Pseudomonadota</taxon>
        <taxon>Betaproteobacteria</taxon>
        <taxon>Neisseriales</taxon>
        <taxon>Chitinibacteraceae</taxon>
        <taxon>Amantichitinum</taxon>
    </lineage>
</organism>
<dbReference type="OrthoDB" id="8886058at2"/>
<comment type="similarity">
    <text evidence="2">Belongs to the PpiC/parvulin rotamase family.</text>
</comment>
<dbReference type="STRING" id="857265.WG78_11870"/>
<evidence type="ECO:0000259" key="9">
    <source>
        <dbReference type="PROSITE" id="PS50198"/>
    </source>
</evidence>
<dbReference type="PANTHER" id="PTHR47245:SF1">
    <property type="entry name" value="FOLDASE PROTEIN PRSA"/>
    <property type="match status" value="1"/>
</dbReference>
<sequence>MKKLILALSLFTGASLAFAADKPLPAGAFAVVNGVALPQAQLDDLMHQSGMADNAQTRLVAKNQLIARELFKQQAHKAHLADRADVKAAIQQATDAVLTQAYLRDALKPTPVTDADVQAEYNKIVGSLGDKEYKLSLIQLADDATARTVLAELKKGGDFAALARKYSVAANKDKGGQLDWVSFKTPATEGQTQGLPLPVAQAATHLTQGAISTEPIVVGSSRVLIRMDQLRATQVPRFDDVKAALRQRLQQQAIQKASTELVVSLIKNAAIQQ</sequence>
<dbReference type="InterPro" id="IPR027304">
    <property type="entry name" value="Trigger_fact/SurA_dom_sf"/>
</dbReference>
<dbReference type="Gene3D" id="3.10.50.40">
    <property type="match status" value="1"/>
</dbReference>
<dbReference type="PROSITE" id="PS50198">
    <property type="entry name" value="PPIC_PPIASE_2"/>
    <property type="match status" value="1"/>
</dbReference>
<protein>
    <recommendedName>
        <fullName evidence="3">peptidylprolyl isomerase</fullName>
        <ecNumber evidence="3">5.2.1.8</ecNumber>
    </recommendedName>
</protein>